<comment type="caution">
    <text evidence="2">The sequence shown here is derived from an EMBL/GenBank/DDBJ whole genome shotgun (WGS) entry which is preliminary data.</text>
</comment>
<reference evidence="2 3" key="1">
    <citation type="submission" date="2017-05" db="EMBL/GenBank/DDBJ databases">
        <authorList>
            <person name="Varghese N."/>
            <person name="Submissions S."/>
        </authorList>
    </citation>
    <scope>NUCLEOTIDE SEQUENCE [LARGE SCALE GENOMIC DNA]</scope>
    <source>
        <strain evidence="2 3">DSM 25457</strain>
    </source>
</reference>
<proteinExistence type="predicted"/>
<accession>A0ABY1QS02</accession>
<dbReference type="Proteomes" id="UP001158067">
    <property type="component" value="Unassembled WGS sequence"/>
</dbReference>
<evidence type="ECO:0000313" key="2">
    <source>
        <dbReference type="EMBL" id="SMP79171.1"/>
    </source>
</evidence>
<feature type="transmembrane region" description="Helical" evidence="1">
    <location>
        <begin position="36"/>
        <end position="59"/>
    </location>
</feature>
<protein>
    <submittedName>
        <fullName evidence="2">Uncharacterized protein</fullName>
    </submittedName>
</protein>
<evidence type="ECO:0000313" key="3">
    <source>
        <dbReference type="Proteomes" id="UP001158067"/>
    </source>
</evidence>
<feature type="transmembrane region" description="Helical" evidence="1">
    <location>
        <begin position="125"/>
        <end position="146"/>
    </location>
</feature>
<dbReference type="EMBL" id="FXUG01000029">
    <property type="protein sequence ID" value="SMP79171.1"/>
    <property type="molecule type" value="Genomic_DNA"/>
</dbReference>
<feature type="transmembrane region" description="Helical" evidence="1">
    <location>
        <begin position="97"/>
        <end position="118"/>
    </location>
</feature>
<sequence>MQTIWIATGVSLLALAITSSLTIDNSVKGLILSDDSYVASFAASVPVAVFFAIGCVAGWWFRSTRIAWIATAIPLVCFATLLWISDFVHDFGEGDEIFGYLGVGIFLGGVFGLIAFLVRNPYTRLVLSVAPHLLFGIGYLMVLIAMSR</sequence>
<evidence type="ECO:0000256" key="1">
    <source>
        <dbReference type="SAM" id="Phobius"/>
    </source>
</evidence>
<gene>
    <name evidence="2" type="ORF">SAMN06265222_12930</name>
</gene>
<organism evidence="2 3">
    <name type="scientific">Neorhodopirellula lusitana</name>
    <dbReference type="NCBI Taxonomy" id="445327"/>
    <lineage>
        <taxon>Bacteria</taxon>
        <taxon>Pseudomonadati</taxon>
        <taxon>Planctomycetota</taxon>
        <taxon>Planctomycetia</taxon>
        <taxon>Pirellulales</taxon>
        <taxon>Pirellulaceae</taxon>
        <taxon>Neorhodopirellula</taxon>
    </lineage>
</organism>
<keyword evidence="1" id="KW-0472">Membrane</keyword>
<keyword evidence="3" id="KW-1185">Reference proteome</keyword>
<keyword evidence="1" id="KW-1133">Transmembrane helix</keyword>
<name>A0ABY1QS02_9BACT</name>
<feature type="transmembrane region" description="Helical" evidence="1">
    <location>
        <begin position="66"/>
        <end position="85"/>
    </location>
</feature>
<dbReference type="RefSeq" id="WP_283435608.1">
    <property type="nucleotide sequence ID" value="NZ_FXUG01000029.1"/>
</dbReference>
<keyword evidence="1" id="KW-0812">Transmembrane</keyword>